<sequence length="241" mass="25890">MSRRQLITDASRGLCGVGLLATGLAGYAKQSQSLAAQCLRPPGALSEEDFLAACVRCGLCVEACPYDTLKLGKLFEPVTTGTPYFDANVIPCEMCEDIPCQEACPTGAISPELESINDAKMGLAVLLDRETCLNTQGLRCDICVRVCPLMDEAITLEVQRNVRTGHHAMFIPTVHSDACTGCGKCEHACPLPEAAIKVLPLDIAKGELGKHYRWGWVEKDNAGGSLIDEVLDLPDRLPEGD</sequence>
<proteinExistence type="predicted"/>
<evidence type="ECO:0000256" key="4">
    <source>
        <dbReference type="ARBA" id="ARBA00022737"/>
    </source>
</evidence>
<name>A0A4P6PD30_9GAMM</name>
<keyword evidence="7" id="KW-0411">Iron-sulfur</keyword>
<dbReference type="NCBIfam" id="NF007012">
    <property type="entry name" value="PRK09476.1"/>
    <property type="match status" value="1"/>
</dbReference>
<dbReference type="PANTHER" id="PTHR24960:SF79">
    <property type="entry name" value="PHOTOSYSTEM I IRON-SULFUR CENTER"/>
    <property type="match status" value="1"/>
</dbReference>
<dbReference type="GO" id="GO:0051539">
    <property type="term" value="F:4 iron, 4 sulfur cluster binding"/>
    <property type="evidence" value="ECO:0007669"/>
    <property type="project" value="UniProtKB-KW"/>
</dbReference>
<evidence type="ECO:0000256" key="3">
    <source>
        <dbReference type="ARBA" id="ARBA00022723"/>
    </source>
</evidence>
<dbReference type="SUPFAM" id="SSF54862">
    <property type="entry name" value="4Fe-4S ferredoxins"/>
    <property type="match status" value="1"/>
</dbReference>
<dbReference type="InterPro" id="IPR017896">
    <property type="entry name" value="4Fe4S_Fe-S-bd"/>
</dbReference>
<accession>A0A4P6PD30</accession>
<organism evidence="9 10">
    <name type="scientific">Litorilituus sediminis</name>
    <dbReference type="NCBI Taxonomy" id="718192"/>
    <lineage>
        <taxon>Bacteria</taxon>
        <taxon>Pseudomonadati</taxon>
        <taxon>Pseudomonadota</taxon>
        <taxon>Gammaproteobacteria</taxon>
        <taxon>Alteromonadales</taxon>
        <taxon>Colwelliaceae</taxon>
        <taxon>Litorilituus</taxon>
    </lineage>
</organism>
<feature type="domain" description="4Fe-4S ferredoxin-type" evidence="8">
    <location>
        <begin position="170"/>
        <end position="201"/>
    </location>
</feature>
<evidence type="ECO:0000313" key="10">
    <source>
        <dbReference type="Proteomes" id="UP000290244"/>
    </source>
</evidence>
<keyword evidence="4" id="KW-0677">Repeat</keyword>
<keyword evidence="10" id="KW-1185">Reference proteome</keyword>
<dbReference type="PROSITE" id="PS00198">
    <property type="entry name" value="4FE4S_FER_1"/>
    <property type="match status" value="2"/>
</dbReference>
<keyword evidence="1" id="KW-0813">Transport</keyword>
<dbReference type="InterPro" id="IPR017900">
    <property type="entry name" value="4Fe4S_Fe_S_CS"/>
</dbReference>
<dbReference type="PROSITE" id="PS51379">
    <property type="entry name" value="4FE4S_FER_2"/>
    <property type="match status" value="3"/>
</dbReference>
<dbReference type="NCBIfam" id="TIGR00397">
    <property type="entry name" value="mauM_napG"/>
    <property type="match status" value="1"/>
</dbReference>
<dbReference type="Gene3D" id="3.30.70.20">
    <property type="match status" value="2"/>
</dbReference>
<keyword evidence="2" id="KW-0004">4Fe-4S</keyword>
<dbReference type="InterPro" id="IPR004494">
    <property type="entry name" value="MauM_NapG"/>
</dbReference>
<evidence type="ECO:0000256" key="5">
    <source>
        <dbReference type="ARBA" id="ARBA00022982"/>
    </source>
</evidence>
<dbReference type="Pfam" id="PF12838">
    <property type="entry name" value="Fer4_7"/>
    <property type="match status" value="2"/>
</dbReference>
<dbReference type="KEGG" id="lsd:EMK97_03600"/>
<dbReference type="InterPro" id="IPR050157">
    <property type="entry name" value="PSI_iron-sulfur_center"/>
</dbReference>
<gene>
    <name evidence="9" type="primary">napG</name>
    <name evidence="9" type="ORF">EMK97_03600</name>
</gene>
<dbReference type="CDD" id="cd16373">
    <property type="entry name" value="DMSOR_beta_like"/>
    <property type="match status" value="1"/>
</dbReference>
<keyword evidence="3" id="KW-0479">Metal-binding</keyword>
<feature type="domain" description="4Fe-4S ferredoxin-type" evidence="8">
    <location>
        <begin position="81"/>
        <end position="114"/>
    </location>
</feature>
<evidence type="ECO:0000256" key="6">
    <source>
        <dbReference type="ARBA" id="ARBA00023004"/>
    </source>
</evidence>
<dbReference type="EMBL" id="CP034759">
    <property type="protein sequence ID" value="QBG37695.1"/>
    <property type="molecule type" value="Genomic_DNA"/>
</dbReference>
<evidence type="ECO:0000256" key="7">
    <source>
        <dbReference type="ARBA" id="ARBA00023014"/>
    </source>
</evidence>
<dbReference type="PANTHER" id="PTHR24960">
    <property type="entry name" value="PHOTOSYSTEM I IRON-SULFUR CENTER-RELATED"/>
    <property type="match status" value="1"/>
</dbReference>
<evidence type="ECO:0000256" key="1">
    <source>
        <dbReference type="ARBA" id="ARBA00022448"/>
    </source>
</evidence>
<reference evidence="9 10" key="1">
    <citation type="submission" date="2018-12" db="EMBL/GenBank/DDBJ databases">
        <title>Complete genome of Litorilituus sediminis.</title>
        <authorList>
            <person name="Liu A."/>
            <person name="Rong J."/>
        </authorList>
    </citation>
    <scope>NUCLEOTIDE SEQUENCE [LARGE SCALE GENOMIC DNA]</scope>
    <source>
        <strain evidence="9 10">JCM 17549</strain>
    </source>
</reference>
<protein>
    <submittedName>
        <fullName evidence="9">Ferredoxin-type protein NapG</fullName>
    </submittedName>
</protein>
<feature type="domain" description="4Fe-4S ferredoxin-type" evidence="8">
    <location>
        <begin position="44"/>
        <end position="74"/>
    </location>
</feature>
<dbReference type="OrthoDB" id="9808559at2"/>
<keyword evidence="5" id="KW-0249">Electron transport</keyword>
<evidence type="ECO:0000313" key="9">
    <source>
        <dbReference type="EMBL" id="QBG37695.1"/>
    </source>
</evidence>
<dbReference type="Proteomes" id="UP000290244">
    <property type="component" value="Chromosome"/>
</dbReference>
<dbReference type="GO" id="GO:0046872">
    <property type="term" value="F:metal ion binding"/>
    <property type="evidence" value="ECO:0007669"/>
    <property type="project" value="UniProtKB-KW"/>
</dbReference>
<keyword evidence="6" id="KW-0408">Iron</keyword>
<evidence type="ECO:0000256" key="2">
    <source>
        <dbReference type="ARBA" id="ARBA00022485"/>
    </source>
</evidence>
<dbReference type="AlphaFoldDB" id="A0A4P6PD30"/>
<evidence type="ECO:0000259" key="8">
    <source>
        <dbReference type="PROSITE" id="PS51379"/>
    </source>
</evidence>